<reference evidence="1" key="2">
    <citation type="journal article" date="2015" name="Fish Shellfish Immunol.">
        <title>Early steps in the European eel (Anguilla anguilla)-Vibrio vulnificus interaction in the gills: Role of the RtxA13 toxin.</title>
        <authorList>
            <person name="Callol A."/>
            <person name="Pajuelo D."/>
            <person name="Ebbesson L."/>
            <person name="Teles M."/>
            <person name="MacKenzie S."/>
            <person name="Amaro C."/>
        </authorList>
    </citation>
    <scope>NUCLEOTIDE SEQUENCE</scope>
</reference>
<proteinExistence type="predicted"/>
<sequence length="69" mass="8261">MIKQQEQQNQRLLGPKKREKVISMVINECQKRELHRMIRAKLTALLCILKLCKAVHRYTLYTHQSNFLP</sequence>
<evidence type="ECO:0000313" key="1">
    <source>
        <dbReference type="EMBL" id="JAH92306.1"/>
    </source>
</evidence>
<accession>A0A0E9WPW5</accession>
<organism evidence="1">
    <name type="scientific">Anguilla anguilla</name>
    <name type="common">European freshwater eel</name>
    <name type="synonym">Muraena anguilla</name>
    <dbReference type="NCBI Taxonomy" id="7936"/>
    <lineage>
        <taxon>Eukaryota</taxon>
        <taxon>Metazoa</taxon>
        <taxon>Chordata</taxon>
        <taxon>Craniata</taxon>
        <taxon>Vertebrata</taxon>
        <taxon>Euteleostomi</taxon>
        <taxon>Actinopterygii</taxon>
        <taxon>Neopterygii</taxon>
        <taxon>Teleostei</taxon>
        <taxon>Anguilliformes</taxon>
        <taxon>Anguillidae</taxon>
        <taxon>Anguilla</taxon>
    </lineage>
</organism>
<dbReference type="EMBL" id="GBXM01016271">
    <property type="protein sequence ID" value="JAH92306.1"/>
    <property type="molecule type" value="Transcribed_RNA"/>
</dbReference>
<reference evidence="1" key="1">
    <citation type="submission" date="2014-11" db="EMBL/GenBank/DDBJ databases">
        <authorList>
            <person name="Amaro Gonzalez C."/>
        </authorList>
    </citation>
    <scope>NUCLEOTIDE SEQUENCE</scope>
</reference>
<dbReference type="AlphaFoldDB" id="A0A0E9WPW5"/>
<protein>
    <submittedName>
        <fullName evidence="1">Uncharacterized protein</fullName>
    </submittedName>
</protein>
<name>A0A0E9WPW5_ANGAN</name>